<evidence type="ECO:0008006" key="9">
    <source>
        <dbReference type="Google" id="ProtNLM"/>
    </source>
</evidence>
<proteinExistence type="predicted"/>
<dbReference type="GO" id="GO:0005886">
    <property type="term" value="C:plasma membrane"/>
    <property type="evidence" value="ECO:0007669"/>
    <property type="project" value="UniProtKB-SubCell"/>
</dbReference>
<keyword evidence="2" id="KW-1003">Cell membrane</keyword>
<dbReference type="KEGG" id="als:DJ013_16520"/>
<dbReference type="InterPro" id="IPR002797">
    <property type="entry name" value="Polysacc_synth"/>
</dbReference>
<keyword evidence="5 6" id="KW-0472">Membrane</keyword>
<keyword evidence="4 6" id="KW-1133">Transmembrane helix</keyword>
<feature type="transmembrane region" description="Helical" evidence="6">
    <location>
        <begin position="81"/>
        <end position="101"/>
    </location>
</feature>
<dbReference type="Pfam" id="PF01943">
    <property type="entry name" value="Polysacc_synt"/>
    <property type="match status" value="1"/>
</dbReference>
<name>A0A2Z4GEE8_9BACT</name>
<feature type="transmembrane region" description="Helical" evidence="6">
    <location>
        <begin position="456"/>
        <end position="475"/>
    </location>
</feature>
<dbReference type="PANTHER" id="PTHR30250:SF11">
    <property type="entry name" value="O-ANTIGEN TRANSPORTER-RELATED"/>
    <property type="match status" value="1"/>
</dbReference>
<feature type="transmembrane region" description="Helical" evidence="6">
    <location>
        <begin position="121"/>
        <end position="138"/>
    </location>
</feature>
<dbReference type="AlphaFoldDB" id="A0A2Z4GEE8"/>
<evidence type="ECO:0000256" key="1">
    <source>
        <dbReference type="ARBA" id="ARBA00004651"/>
    </source>
</evidence>
<dbReference type="EMBL" id="CP029480">
    <property type="protein sequence ID" value="AWV99689.1"/>
    <property type="molecule type" value="Genomic_DNA"/>
</dbReference>
<dbReference type="Proteomes" id="UP000249873">
    <property type="component" value="Chromosome"/>
</dbReference>
<dbReference type="RefSeq" id="WP_111373057.1">
    <property type="nucleotide sequence ID" value="NZ_CP029480.1"/>
</dbReference>
<evidence type="ECO:0000313" key="8">
    <source>
        <dbReference type="Proteomes" id="UP000249873"/>
    </source>
</evidence>
<comment type="subcellular location">
    <subcellularLocation>
        <location evidence="1">Cell membrane</location>
        <topology evidence="1">Multi-pass membrane protein</topology>
    </subcellularLocation>
</comment>
<evidence type="ECO:0000256" key="3">
    <source>
        <dbReference type="ARBA" id="ARBA00022692"/>
    </source>
</evidence>
<evidence type="ECO:0000256" key="5">
    <source>
        <dbReference type="ARBA" id="ARBA00023136"/>
    </source>
</evidence>
<evidence type="ECO:0000313" key="7">
    <source>
        <dbReference type="EMBL" id="AWV99689.1"/>
    </source>
</evidence>
<organism evidence="7 8">
    <name type="scientific">Arcticibacterium luteifluviistationis</name>
    <dbReference type="NCBI Taxonomy" id="1784714"/>
    <lineage>
        <taxon>Bacteria</taxon>
        <taxon>Pseudomonadati</taxon>
        <taxon>Bacteroidota</taxon>
        <taxon>Cytophagia</taxon>
        <taxon>Cytophagales</taxon>
        <taxon>Leadbetterellaceae</taxon>
        <taxon>Arcticibacterium</taxon>
    </lineage>
</organism>
<feature type="transmembrane region" description="Helical" evidence="6">
    <location>
        <begin position="335"/>
        <end position="359"/>
    </location>
</feature>
<evidence type="ECO:0000256" key="4">
    <source>
        <dbReference type="ARBA" id="ARBA00022989"/>
    </source>
</evidence>
<protein>
    <recommendedName>
        <fullName evidence="9">Polysaccharide biosynthesis protein</fullName>
    </recommendedName>
</protein>
<dbReference type="InterPro" id="IPR050833">
    <property type="entry name" value="Poly_Biosynth_Transport"/>
</dbReference>
<feature type="transmembrane region" description="Helical" evidence="6">
    <location>
        <begin position="158"/>
        <end position="175"/>
    </location>
</feature>
<feature type="transmembrane region" description="Helical" evidence="6">
    <location>
        <begin position="308"/>
        <end position="329"/>
    </location>
</feature>
<evidence type="ECO:0000256" key="2">
    <source>
        <dbReference type="ARBA" id="ARBA00022475"/>
    </source>
</evidence>
<keyword evidence="3 6" id="KW-0812">Transmembrane</keyword>
<feature type="transmembrane region" description="Helical" evidence="6">
    <location>
        <begin position="428"/>
        <end position="450"/>
    </location>
</feature>
<feature type="transmembrane region" description="Helical" evidence="6">
    <location>
        <begin position="371"/>
        <end position="388"/>
    </location>
</feature>
<evidence type="ECO:0000256" key="6">
    <source>
        <dbReference type="SAM" id="Phobius"/>
    </source>
</evidence>
<feature type="transmembrane region" description="Helical" evidence="6">
    <location>
        <begin position="257"/>
        <end position="275"/>
    </location>
</feature>
<feature type="transmembrane region" description="Helical" evidence="6">
    <location>
        <begin position="222"/>
        <end position="242"/>
    </location>
</feature>
<gene>
    <name evidence="7" type="ORF">DJ013_16520</name>
</gene>
<dbReference type="OrthoDB" id="88014at2"/>
<feature type="transmembrane region" description="Helical" evidence="6">
    <location>
        <begin position="40"/>
        <end position="60"/>
    </location>
</feature>
<accession>A0A2Z4GEE8</accession>
<feature type="transmembrane region" description="Helical" evidence="6">
    <location>
        <begin position="181"/>
        <end position="201"/>
    </location>
</feature>
<feature type="transmembrane region" description="Helical" evidence="6">
    <location>
        <begin position="12"/>
        <end position="34"/>
    </location>
</feature>
<sequence length="495" mass="55849">MTIIKRQTILGTIYSYAGVLVGTFTQAFLIPNFLTVEQNGLLAMLMSWMFILVFIASLGFNSAGIKYFNFFRNAEKKHQGYLFNGLVVFLVGMVLCTLALIVFKEQIVKSSVGDNTLFKEYFFYIIPITAFVALFNLFDNYAKGLYDTVRGNVLSQFLQRFLILLAVLTFIFEWVNFDRFVLLWAIGISIPTILMFVHITNLEGFSLKPSSHFLKSDFKTEFFRFASFSVLTGLSSIVITKLDTLMVYDYLGLGQTGIYNTCLLFGSVMTISYNVSMKASTAIVLDAMKENDFDKIQTIFTKSSMTQLIFGTGLLMLVWVNVDVLFSFIKPEYAAGKYVLLIIGLAKLYDLASGINSLILAYSKYYKLDSLLVLTFVGLLLLLNHVLIPRFGLNGAAAAAFLSIVYYNSARNYLIWRFFKVHPYNWKLLYVVLVGVGLMLVGYLLPVFTGNALEKFFTLTYSSALLGGGYLFVIYKMNFSPDLNSIVDNLLKKVS</sequence>
<feature type="transmembrane region" description="Helical" evidence="6">
    <location>
        <begin position="394"/>
        <end position="416"/>
    </location>
</feature>
<dbReference type="PANTHER" id="PTHR30250">
    <property type="entry name" value="PST FAMILY PREDICTED COLANIC ACID TRANSPORTER"/>
    <property type="match status" value="1"/>
</dbReference>
<keyword evidence="8" id="KW-1185">Reference proteome</keyword>
<reference evidence="7 8" key="1">
    <citation type="submission" date="2018-05" db="EMBL/GenBank/DDBJ databases">
        <title>Complete genome sequence of Arcticibacterium luteifluviistationis SM1504T, a cytophagaceae bacterium isolated from Arctic surface seawater.</title>
        <authorList>
            <person name="Li Y."/>
            <person name="Qin Q.-L."/>
        </authorList>
    </citation>
    <scope>NUCLEOTIDE SEQUENCE [LARGE SCALE GENOMIC DNA]</scope>
    <source>
        <strain evidence="7 8">SM1504</strain>
    </source>
</reference>